<comment type="catalytic activity">
    <reaction evidence="1">
        <text>[protein]-peptidylproline (omega=180) = [protein]-peptidylproline (omega=0)</text>
        <dbReference type="Rhea" id="RHEA:16237"/>
        <dbReference type="Rhea" id="RHEA-COMP:10747"/>
        <dbReference type="Rhea" id="RHEA-COMP:10748"/>
        <dbReference type="ChEBI" id="CHEBI:83833"/>
        <dbReference type="ChEBI" id="CHEBI:83834"/>
        <dbReference type="EC" id="5.2.1.8"/>
    </reaction>
</comment>
<comment type="similarity">
    <text evidence="1">Belongs to the cyclophilin-type PPIase family.</text>
</comment>
<keyword evidence="1" id="KW-0697">Rotamase</keyword>
<gene>
    <name evidence="3" type="ordered locus">Deima_2674</name>
</gene>
<dbReference type="AlphaFoldDB" id="E8UB67"/>
<dbReference type="STRING" id="709986.Deima_2674"/>
<protein>
    <recommendedName>
        <fullName evidence="1">Peptidyl-prolyl cis-trans isomerase</fullName>
        <shortName evidence="1">PPIase</shortName>
        <ecNumber evidence="1">5.2.1.8</ecNumber>
    </recommendedName>
</protein>
<name>E8UB67_DEIML</name>
<dbReference type="Gene3D" id="2.40.100.10">
    <property type="entry name" value="Cyclophilin-like"/>
    <property type="match status" value="1"/>
</dbReference>
<dbReference type="KEGG" id="dmr:Deima_2674"/>
<comment type="function">
    <text evidence="1">PPIases accelerate the folding of proteins. It catalyzes the cis-trans isomerization of proline imidic peptide bonds in oligopeptides.</text>
</comment>
<reference evidence="4" key="2">
    <citation type="submission" date="2011-01" db="EMBL/GenBank/DDBJ databases">
        <title>The complete genome of Deinococcus maricopensis DSM 21211.</title>
        <authorList>
            <consortium name="US DOE Joint Genome Institute (JGI-PGF)"/>
            <person name="Lucas S."/>
            <person name="Copeland A."/>
            <person name="Lapidus A."/>
            <person name="Goodwin L."/>
            <person name="Pitluck S."/>
            <person name="Kyrpides N."/>
            <person name="Mavromatis K."/>
            <person name="Pagani I."/>
            <person name="Ivanova N."/>
            <person name="Ovchinnikova G."/>
            <person name="Zeytun A."/>
            <person name="Detter J.C."/>
            <person name="Han C."/>
            <person name="Land M."/>
            <person name="Hauser L."/>
            <person name="Markowitz V."/>
            <person name="Cheng J.-F."/>
            <person name="Hugenholtz P."/>
            <person name="Woyke T."/>
            <person name="Wu D."/>
            <person name="Pukall R."/>
            <person name="Gehrich-Schroeter G."/>
            <person name="Brambilla E."/>
            <person name="Klenk H.-P."/>
            <person name="Eisen J.A."/>
        </authorList>
    </citation>
    <scope>NUCLEOTIDE SEQUENCE [LARGE SCALE GENOMIC DNA]</scope>
    <source>
        <strain evidence="4">DSM 21211 / LMG 22137 / NRRL B-23946 / LB-34</strain>
    </source>
</reference>
<dbReference type="InterPro" id="IPR020892">
    <property type="entry name" value="Cyclophilin-type_PPIase_CS"/>
</dbReference>
<dbReference type="InterPro" id="IPR002130">
    <property type="entry name" value="Cyclophilin-type_PPIase_dom"/>
</dbReference>
<dbReference type="EC" id="5.2.1.8" evidence="1"/>
<evidence type="ECO:0000313" key="4">
    <source>
        <dbReference type="Proteomes" id="UP000008635"/>
    </source>
</evidence>
<evidence type="ECO:0000256" key="1">
    <source>
        <dbReference type="RuleBase" id="RU363019"/>
    </source>
</evidence>
<reference evidence="3 4" key="1">
    <citation type="journal article" date="2011" name="Stand. Genomic Sci.">
        <title>Complete genome sequence of Deinococcus maricopensis type strain (LB-34).</title>
        <authorList>
            <person name="Pukall R."/>
            <person name="Zeytun A."/>
            <person name="Lucas S."/>
            <person name="Lapidus A."/>
            <person name="Hammon N."/>
            <person name="Deshpande S."/>
            <person name="Nolan M."/>
            <person name="Cheng J.F."/>
            <person name="Pitluck S."/>
            <person name="Liolios K."/>
            <person name="Pagani I."/>
            <person name="Mikhailova N."/>
            <person name="Ivanova N."/>
            <person name="Mavromatis K."/>
            <person name="Pati A."/>
            <person name="Tapia R."/>
            <person name="Han C."/>
            <person name="Goodwin L."/>
            <person name="Chen A."/>
            <person name="Palaniappan K."/>
            <person name="Land M."/>
            <person name="Hauser L."/>
            <person name="Chang Y.J."/>
            <person name="Jeffries C.D."/>
            <person name="Brambilla E.M."/>
            <person name="Rohde M."/>
            <person name="Goker M."/>
            <person name="Detter J.C."/>
            <person name="Woyke T."/>
            <person name="Bristow J."/>
            <person name="Eisen J.A."/>
            <person name="Markowitz V."/>
            <person name="Hugenholtz P."/>
            <person name="Kyrpides N.C."/>
            <person name="Klenk H.P."/>
        </authorList>
    </citation>
    <scope>NUCLEOTIDE SEQUENCE [LARGE SCALE GENOMIC DNA]</scope>
    <source>
        <strain evidence="4">DSM 21211 / LMG 22137 / NRRL B-23946 / LB-34</strain>
    </source>
</reference>
<sequence length="218" mass="23388" precursor="true">MGVNKLLMLALLAADGAHAAWVPVKPLSDTPVRTFKAPAWVIDPARNYRAVLNTTRGNVTLQFTPQAAPKAVNNFVFLALNHFYDGTRFHRVIDGFMAQGGDPNSADAAKKTAWGQGGPGYGFFVELDPALRFDAAGVLGMARSQSYFSQGSQFFITLAPATFLNDQYTVFGRVVEGMDVLQKLTRTATSGQGGETAIQDAVPDTLSGVTILVEEADK</sequence>
<dbReference type="PROSITE" id="PS00170">
    <property type="entry name" value="CSA_PPIASE_1"/>
    <property type="match status" value="1"/>
</dbReference>
<dbReference type="GO" id="GO:0003755">
    <property type="term" value="F:peptidyl-prolyl cis-trans isomerase activity"/>
    <property type="evidence" value="ECO:0007669"/>
    <property type="project" value="UniProtKB-UniRule"/>
</dbReference>
<dbReference type="CDD" id="cd00317">
    <property type="entry name" value="cyclophilin"/>
    <property type="match status" value="1"/>
</dbReference>
<evidence type="ECO:0000313" key="3">
    <source>
        <dbReference type="EMBL" id="ADV68306.1"/>
    </source>
</evidence>
<dbReference type="Pfam" id="PF00160">
    <property type="entry name" value="Pro_isomerase"/>
    <property type="match status" value="1"/>
</dbReference>
<accession>E8UB67</accession>
<dbReference type="PANTHER" id="PTHR45625">
    <property type="entry name" value="PEPTIDYL-PROLYL CIS-TRANS ISOMERASE-RELATED"/>
    <property type="match status" value="1"/>
</dbReference>
<dbReference type="PRINTS" id="PR00153">
    <property type="entry name" value="CSAPPISMRASE"/>
</dbReference>
<dbReference type="HOGENOM" id="CLU_012062_16_3_0"/>
<keyword evidence="1 3" id="KW-0413">Isomerase</keyword>
<feature type="chain" id="PRO_5006524109" description="Peptidyl-prolyl cis-trans isomerase" evidence="1">
    <location>
        <begin position="20"/>
        <end position="218"/>
    </location>
</feature>
<dbReference type="PROSITE" id="PS50072">
    <property type="entry name" value="CSA_PPIASE_2"/>
    <property type="match status" value="1"/>
</dbReference>
<feature type="domain" description="PPIase cyclophilin-type" evidence="2">
    <location>
        <begin position="57"/>
        <end position="203"/>
    </location>
</feature>
<dbReference type="Proteomes" id="UP000008635">
    <property type="component" value="Chromosome"/>
</dbReference>
<keyword evidence="4" id="KW-1185">Reference proteome</keyword>
<proteinExistence type="inferred from homology"/>
<dbReference type="GO" id="GO:0006457">
    <property type="term" value="P:protein folding"/>
    <property type="evidence" value="ECO:0007669"/>
    <property type="project" value="InterPro"/>
</dbReference>
<feature type="signal peptide" evidence="1">
    <location>
        <begin position="1"/>
        <end position="19"/>
    </location>
</feature>
<dbReference type="SUPFAM" id="SSF50891">
    <property type="entry name" value="Cyclophilin-like"/>
    <property type="match status" value="1"/>
</dbReference>
<dbReference type="InterPro" id="IPR044666">
    <property type="entry name" value="Cyclophilin_A-like"/>
</dbReference>
<keyword evidence="1" id="KW-0732">Signal</keyword>
<dbReference type="PANTHER" id="PTHR45625:SF16">
    <property type="entry name" value="PEPTIDYL-PROLYL CIS-TRANS ISOMERASE"/>
    <property type="match status" value="1"/>
</dbReference>
<dbReference type="InterPro" id="IPR029000">
    <property type="entry name" value="Cyclophilin-like_dom_sf"/>
</dbReference>
<dbReference type="eggNOG" id="COG0652">
    <property type="taxonomic scope" value="Bacteria"/>
</dbReference>
<evidence type="ECO:0000259" key="2">
    <source>
        <dbReference type="PROSITE" id="PS50072"/>
    </source>
</evidence>
<dbReference type="EMBL" id="CP002454">
    <property type="protein sequence ID" value="ADV68306.1"/>
    <property type="molecule type" value="Genomic_DNA"/>
</dbReference>
<organism evidence="3 4">
    <name type="scientific">Deinococcus maricopensis (strain DSM 21211 / LMG 22137 / NRRL B-23946 / LB-34)</name>
    <dbReference type="NCBI Taxonomy" id="709986"/>
    <lineage>
        <taxon>Bacteria</taxon>
        <taxon>Thermotogati</taxon>
        <taxon>Deinococcota</taxon>
        <taxon>Deinococci</taxon>
        <taxon>Deinococcales</taxon>
        <taxon>Deinococcaceae</taxon>
        <taxon>Deinococcus</taxon>
    </lineage>
</organism>